<gene>
    <name evidence="7" type="ORF">KS407_15940</name>
</gene>
<dbReference type="InterPro" id="IPR016161">
    <property type="entry name" value="Ald_DH/histidinol_DH"/>
</dbReference>
<feature type="active site" evidence="4">
    <location>
        <position position="211"/>
    </location>
</feature>
<dbReference type="PROSITE" id="PS00687">
    <property type="entry name" value="ALDEHYDE_DEHYDR_GLU"/>
    <property type="match status" value="1"/>
</dbReference>
<comment type="caution">
    <text evidence="7">The sequence shown here is derived from an EMBL/GenBank/DDBJ whole genome shotgun (WGS) entry which is preliminary data.</text>
</comment>
<evidence type="ECO:0000256" key="4">
    <source>
        <dbReference type="PROSITE-ProRule" id="PRU10007"/>
    </source>
</evidence>
<dbReference type="CDD" id="cd07136">
    <property type="entry name" value="ALDH_YwdH-P39616"/>
    <property type="match status" value="1"/>
</dbReference>
<proteinExistence type="inferred from homology"/>
<accession>A0ABS6JZ02</accession>
<evidence type="ECO:0000256" key="2">
    <source>
        <dbReference type="ARBA" id="ARBA00023002"/>
    </source>
</evidence>
<dbReference type="InterPro" id="IPR015590">
    <property type="entry name" value="Aldehyde_DH_dom"/>
</dbReference>
<evidence type="ECO:0000256" key="5">
    <source>
        <dbReference type="RuleBase" id="RU003345"/>
    </source>
</evidence>
<sequence length="457" mass="51905">MDETIRALVEKQRTYFYTGETKDVTFRQRQLYKLRQEIQKREDKILDALKKDLNKSAHEAYTTEIGILYNELKDMLKNIDLWAAPKKEKTPLTHTGTKSFVYKVPYGVTLIIAPWNYPFQLAIAPLIGAIAGGNTVIVKPSEMTPNTSTVIRELIAETFDEKYIAVVEGDAETAKNLLEEKLDYVFFTGSVEVGKKVMAAAAKQLIPVTLELGGKSPAIIMKDANLKLAAKRIVWGKFINAGQTCVAPDYILVHEKNRRKLLKYLVKYIKKFYGEDVRFNDDYPKIVHEKHVDRLAAMLDETKVYYGGEHDRIARYMEPTIMIEVEEQDPVMQGEIFGPILPVLTFSNDYEVIERVRNRPSPLALYLFTEDKNTEDYILENLSFGGGCVNDTIMHLATPYLPFGGVGESGMGAYHGKYSFDTFTHEKSVLKATTSFDIPLRYGKSKASLKAMRKLMD</sequence>
<comment type="similarity">
    <text evidence="1 3 5">Belongs to the aldehyde dehydrogenase family.</text>
</comment>
<evidence type="ECO:0000313" key="8">
    <source>
        <dbReference type="Proteomes" id="UP000790580"/>
    </source>
</evidence>
<dbReference type="InterPro" id="IPR012394">
    <property type="entry name" value="Aldehyde_DH_NAD(P)"/>
</dbReference>
<dbReference type="PIRSF" id="PIRSF036492">
    <property type="entry name" value="ALDH"/>
    <property type="match status" value="1"/>
</dbReference>
<keyword evidence="2 3" id="KW-0560">Oxidoreductase</keyword>
<dbReference type="InterPro" id="IPR016160">
    <property type="entry name" value="Ald_DH_CS_CYS"/>
</dbReference>
<dbReference type="SUPFAM" id="SSF53720">
    <property type="entry name" value="ALDH-like"/>
    <property type="match status" value="1"/>
</dbReference>
<dbReference type="Pfam" id="PF00171">
    <property type="entry name" value="Aldedh"/>
    <property type="match status" value="1"/>
</dbReference>
<organism evidence="7 8">
    <name type="scientific">Evansella alkalicola</name>
    <dbReference type="NCBI Taxonomy" id="745819"/>
    <lineage>
        <taxon>Bacteria</taxon>
        <taxon>Bacillati</taxon>
        <taxon>Bacillota</taxon>
        <taxon>Bacilli</taxon>
        <taxon>Bacillales</taxon>
        <taxon>Bacillaceae</taxon>
        <taxon>Evansella</taxon>
    </lineage>
</organism>
<protein>
    <recommendedName>
        <fullName evidence="3">Aldehyde dehydrogenase</fullName>
    </recommendedName>
</protein>
<dbReference type="InterPro" id="IPR016163">
    <property type="entry name" value="Ald_DH_C"/>
</dbReference>
<dbReference type="EMBL" id="JAHQCR010000063">
    <property type="protein sequence ID" value="MBU9722909.1"/>
    <property type="molecule type" value="Genomic_DNA"/>
</dbReference>
<dbReference type="Proteomes" id="UP000790580">
    <property type="component" value="Unassembled WGS sequence"/>
</dbReference>
<evidence type="ECO:0000256" key="3">
    <source>
        <dbReference type="PIRNR" id="PIRNR036492"/>
    </source>
</evidence>
<feature type="domain" description="Aldehyde dehydrogenase" evidence="6">
    <location>
        <begin position="4"/>
        <end position="429"/>
    </location>
</feature>
<dbReference type="Gene3D" id="3.40.605.10">
    <property type="entry name" value="Aldehyde Dehydrogenase, Chain A, domain 1"/>
    <property type="match status" value="1"/>
</dbReference>
<evidence type="ECO:0000259" key="6">
    <source>
        <dbReference type="Pfam" id="PF00171"/>
    </source>
</evidence>
<dbReference type="InterPro" id="IPR016162">
    <property type="entry name" value="Ald_DH_N"/>
</dbReference>
<name>A0ABS6JZ02_9BACI</name>
<keyword evidence="8" id="KW-1185">Reference proteome</keyword>
<dbReference type="InterPro" id="IPR029510">
    <property type="entry name" value="Ald_DH_CS_GLU"/>
</dbReference>
<dbReference type="PANTHER" id="PTHR43570">
    <property type="entry name" value="ALDEHYDE DEHYDROGENASE"/>
    <property type="match status" value="1"/>
</dbReference>
<dbReference type="PANTHER" id="PTHR43570:SF16">
    <property type="entry name" value="ALDEHYDE DEHYDROGENASE TYPE III, ISOFORM Q"/>
    <property type="match status" value="1"/>
</dbReference>
<evidence type="ECO:0000313" key="7">
    <source>
        <dbReference type="EMBL" id="MBU9722909.1"/>
    </source>
</evidence>
<dbReference type="Gene3D" id="3.40.309.10">
    <property type="entry name" value="Aldehyde Dehydrogenase, Chain A, domain 2"/>
    <property type="match status" value="1"/>
</dbReference>
<reference evidence="7 8" key="1">
    <citation type="submission" date="2021-06" db="EMBL/GenBank/DDBJ databases">
        <title>Bacillus sp. RD4P76, an endophyte from a halophyte.</title>
        <authorList>
            <person name="Sun J.-Q."/>
        </authorList>
    </citation>
    <scope>NUCLEOTIDE SEQUENCE [LARGE SCALE GENOMIC DNA]</scope>
    <source>
        <strain evidence="7 8">JCM 17098</strain>
    </source>
</reference>
<dbReference type="PROSITE" id="PS00070">
    <property type="entry name" value="ALDEHYDE_DEHYDR_CYS"/>
    <property type="match status" value="1"/>
</dbReference>
<dbReference type="RefSeq" id="WP_088073610.1">
    <property type="nucleotide sequence ID" value="NZ_JAHQCR010000063.1"/>
</dbReference>
<evidence type="ECO:0000256" key="1">
    <source>
        <dbReference type="ARBA" id="ARBA00009986"/>
    </source>
</evidence>